<reference evidence="2 3" key="1">
    <citation type="submission" date="2018-10" db="EMBL/GenBank/DDBJ databases">
        <title>Sequencing the genomes of 1000 actinobacteria strains.</title>
        <authorList>
            <person name="Klenk H.-P."/>
        </authorList>
    </citation>
    <scope>NUCLEOTIDE SEQUENCE [LARGE SCALE GENOMIC DNA]</scope>
    <source>
        <strain evidence="2 3">DSM 45175</strain>
    </source>
</reference>
<comment type="caution">
    <text evidence="2">The sequence shown here is derived from an EMBL/GenBank/DDBJ whole genome shotgun (WGS) entry which is preliminary data.</text>
</comment>
<dbReference type="AlphaFoldDB" id="A0A495JV01"/>
<sequence length="335" mass="37064">MTQTLARPVPVLPADAPIDQWLAARRHGIGGSDVAAILGVSKYDGPVKVYYSKHNLLPDEDNAAMEWGRRLESAVRQKFADEHPEFHVAEGPGLVRHPERPWQLATIDGLAAECPGGDPLALVEVKTGRANTDEWGDELTDEVPLPYVCQITWYLDVYGLRTGYLAVLLDGRDYREYLIEYDEVLAAKLRAHCDAFWQRHVLAGVVPEPDGLESTADALAAQHNPVPKSKGELDPNVVGWAQIYGNAHRDEQAAQARKQEAGNHLRAAFLAAGSPNYGFVGERKIATFSKSKGGEVEEFNEALFAEENPAIYAKYLIKRQVEPTRRLLVAKEFTS</sequence>
<dbReference type="RefSeq" id="WP_121160788.1">
    <property type="nucleotide sequence ID" value="NZ_RBKT01000001.1"/>
</dbReference>
<dbReference type="OrthoDB" id="3197230at2"/>
<dbReference type="InterPro" id="IPR011604">
    <property type="entry name" value="PDDEXK-like_dom_sf"/>
</dbReference>
<proteinExistence type="predicted"/>
<evidence type="ECO:0000313" key="3">
    <source>
        <dbReference type="Proteomes" id="UP000277671"/>
    </source>
</evidence>
<dbReference type="InterPro" id="IPR019080">
    <property type="entry name" value="YqaJ_viral_recombinase"/>
</dbReference>
<dbReference type="GO" id="GO:0004519">
    <property type="term" value="F:endonuclease activity"/>
    <property type="evidence" value="ECO:0007669"/>
    <property type="project" value="UniProtKB-KW"/>
</dbReference>
<keyword evidence="2" id="KW-0255">Endonuclease</keyword>
<dbReference type="InterPro" id="IPR011335">
    <property type="entry name" value="Restrct_endonuc-II-like"/>
</dbReference>
<dbReference type="InterPro" id="IPR051703">
    <property type="entry name" value="NF-kappa-B_Signaling_Reg"/>
</dbReference>
<dbReference type="Proteomes" id="UP000277671">
    <property type="component" value="Unassembled WGS sequence"/>
</dbReference>
<dbReference type="EMBL" id="RBKT01000001">
    <property type="protein sequence ID" value="RKR92847.1"/>
    <property type="molecule type" value="Genomic_DNA"/>
</dbReference>
<dbReference type="InterPro" id="IPR017482">
    <property type="entry name" value="Lambda-type_endonuclease"/>
</dbReference>
<dbReference type="NCBIfam" id="TIGR03033">
    <property type="entry name" value="phage_rel_nuc"/>
    <property type="match status" value="1"/>
</dbReference>
<feature type="domain" description="YqaJ viral recombinase" evidence="1">
    <location>
        <begin position="20"/>
        <end position="158"/>
    </location>
</feature>
<dbReference type="PANTHER" id="PTHR46609">
    <property type="entry name" value="EXONUCLEASE, PHAGE-TYPE/RECB, C-TERMINAL DOMAIN-CONTAINING PROTEIN"/>
    <property type="match status" value="1"/>
</dbReference>
<keyword evidence="2" id="KW-0540">Nuclease</keyword>
<keyword evidence="3" id="KW-1185">Reference proteome</keyword>
<accession>A0A495JV01</accession>
<keyword evidence="2" id="KW-0378">Hydrolase</keyword>
<dbReference type="Pfam" id="PF09588">
    <property type="entry name" value="YqaJ"/>
    <property type="match status" value="1"/>
</dbReference>
<organism evidence="2 3">
    <name type="scientific">Micromonospora pisi</name>
    <dbReference type="NCBI Taxonomy" id="589240"/>
    <lineage>
        <taxon>Bacteria</taxon>
        <taxon>Bacillati</taxon>
        <taxon>Actinomycetota</taxon>
        <taxon>Actinomycetes</taxon>
        <taxon>Micromonosporales</taxon>
        <taxon>Micromonosporaceae</taxon>
        <taxon>Micromonospora</taxon>
    </lineage>
</organism>
<name>A0A495JV01_9ACTN</name>
<evidence type="ECO:0000313" key="2">
    <source>
        <dbReference type="EMBL" id="RKR92847.1"/>
    </source>
</evidence>
<gene>
    <name evidence="2" type="ORF">BDK92_7329</name>
</gene>
<dbReference type="SUPFAM" id="SSF52980">
    <property type="entry name" value="Restriction endonuclease-like"/>
    <property type="match status" value="1"/>
</dbReference>
<dbReference type="Gene3D" id="3.90.320.10">
    <property type="match status" value="1"/>
</dbReference>
<protein>
    <submittedName>
        <fullName evidence="2">Putative phage-type endonuclease</fullName>
    </submittedName>
</protein>
<dbReference type="PANTHER" id="PTHR46609:SF6">
    <property type="entry name" value="EXONUCLEASE, PHAGE-TYPE_RECB, C-TERMINAL DOMAIN-CONTAINING PROTEIN-RELATED"/>
    <property type="match status" value="1"/>
</dbReference>
<evidence type="ECO:0000259" key="1">
    <source>
        <dbReference type="Pfam" id="PF09588"/>
    </source>
</evidence>